<proteinExistence type="predicted"/>
<dbReference type="AlphaFoldDB" id="A0ABC8KRA6"/>
<sequence>MSLELDRPRANIGHGDRKEFVPRKLPSVHLGVEETGTVSTEIGNLIRWRKNFGNVVLVMFCNGPVERTALEWRLLYGRVFKTVVILSSQKNSDLYVEEAKIDHIYKHLPKIFNRYSSAEGFLFVEDDTVLNYWNLLQADKTKIWTTDKVSKSWTSVKPTGKSDWFSVQAELVKRTVSTMPAHFQVNYKEAAKNNLDALTVCSSEVFYVPKRLVTDFIDLVELVGDMDLHYKVAVPMFFMSMDSPQNFDPVLGSMVYKKKSSSFNSSLSLYSAQAPAVHPWSISSEQDFIKLVGKMAEGDPLLMELV</sequence>
<dbReference type="PANTHER" id="PTHR31362">
    <property type="entry name" value="GLYCOSYLTRANSFERASE STELLO1-RELATED"/>
    <property type="match status" value="1"/>
</dbReference>
<protein>
    <submittedName>
        <fullName evidence="1">Uncharacterized protein</fullName>
    </submittedName>
</protein>
<dbReference type="PANTHER" id="PTHR31362:SF12">
    <property type="entry name" value="GLYCOSYLTRANSFERASE STELLO2"/>
    <property type="match status" value="1"/>
</dbReference>
<dbReference type="Proteomes" id="UP001642260">
    <property type="component" value="Unassembled WGS sequence"/>
</dbReference>
<accession>A0ABC8KRA6</accession>
<organism evidence="1 2">
    <name type="scientific">Eruca vesicaria subsp. sativa</name>
    <name type="common">Garden rocket</name>
    <name type="synonym">Eruca sativa</name>
    <dbReference type="NCBI Taxonomy" id="29727"/>
    <lineage>
        <taxon>Eukaryota</taxon>
        <taxon>Viridiplantae</taxon>
        <taxon>Streptophyta</taxon>
        <taxon>Embryophyta</taxon>
        <taxon>Tracheophyta</taxon>
        <taxon>Spermatophyta</taxon>
        <taxon>Magnoliopsida</taxon>
        <taxon>eudicotyledons</taxon>
        <taxon>Gunneridae</taxon>
        <taxon>Pentapetalae</taxon>
        <taxon>rosids</taxon>
        <taxon>malvids</taxon>
        <taxon>Brassicales</taxon>
        <taxon>Brassicaceae</taxon>
        <taxon>Brassiceae</taxon>
        <taxon>Eruca</taxon>
    </lineage>
</organism>
<reference evidence="1 2" key="1">
    <citation type="submission" date="2022-03" db="EMBL/GenBank/DDBJ databases">
        <authorList>
            <person name="Macdonald S."/>
            <person name="Ahmed S."/>
            <person name="Newling K."/>
        </authorList>
    </citation>
    <scope>NUCLEOTIDE SEQUENCE [LARGE SCALE GENOMIC DNA]</scope>
</reference>
<evidence type="ECO:0000313" key="1">
    <source>
        <dbReference type="EMBL" id="CAH8358417.1"/>
    </source>
</evidence>
<dbReference type="EMBL" id="CAKOAT010246488">
    <property type="protein sequence ID" value="CAH8358417.1"/>
    <property type="molecule type" value="Genomic_DNA"/>
</dbReference>
<evidence type="ECO:0000313" key="2">
    <source>
        <dbReference type="Proteomes" id="UP001642260"/>
    </source>
</evidence>
<gene>
    <name evidence="1" type="ORF">ERUC_LOCUS24173</name>
</gene>
<dbReference type="InterPro" id="IPR005049">
    <property type="entry name" value="STL-like"/>
</dbReference>
<keyword evidence="2" id="KW-1185">Reference proteome</keyword>
<name>A0ABC8KRA6_ERUVS</name>
<comment type="caution">
    <text evidence="1">The sequence shown here is derived from an EMBL/GenBank/DDBJ whole genome shotgun (WGS) entry which is preliminary data.</text>
</comment>